<dbReference type="InterPro" id="IPR010273">
    <property type="entry name" value="DUF881"/>
</dbReference>
<comment type="similarity">
    <text evidence="1">Belongs to the UPF0749 family.</text>
</comment>
<dbReference type="RefSeq" id="WP_073823066.1">
    <property type="nucleotide sequence ID" value="NZ_JAUNKL010000001.1"/>
</dbReference>
<dbReference type="Proteomes" id="UP000185612">
    <property type="component" value="Unassembled WGS sequence"/>
</dbReference>
<dbReference type="OrthoDB" id="3218134at2"/>
<evidence type="ECO:0000313" key="2">
    <source>
        <dbReference type="EMBL" id="OKL52403.1"/>
    </source>
</evidence>
<organism evidence="2 3">
    <name type="scientific">Buchananella hordeovulneris</name>
    <dbReference type="NCBI Taxonomy" id="52770"/>
    <lineage>
        <taxon>Bacteria</taxon>
        <taxon>Bacillati</taxon>
        <taxon>Actinomycetota</taxon>
        <taxon>Actinomycetes</taxon>
        <taxon>Actinomycetales</taxon>
        <taxon>Actinomycetaceae</taxon>
        <taxon>Buchananella</taxon>
    </lineage>
</organism>
<proteinExistence type="inferred from homology"/>
<dbReference type="PANTHER" id="PTHR37313">
    <property type="entry name" value="UPF0749 PROTEIN RV1825"/>
    <property type="match status" value="1"/>
</dbReference>
<accession>A0A1Q5PXR2</accession>
<comment type="caution">
    <text evidence="2">The sequence shown here is derived from an EMBL/GenBank/DDBJ whole genome shotgun (WGS) entry which is preliminary data.</text>
</comment>
<gene>
    <name evidence="2" type="ORF">BSZ40_02710</name>
</gene>
<protein>
    <submittedName>
        <fullName evidence="2">Uncharacterized protein</fullName>
    </submittedName>
</protein>
<evidence type="ECO:0000256" key="1">
    <source>
        <dbReference type="ARBA" id="ARBA00009108"/>
    </source>
</evidence>
<reference evidence="3" key="1">
    <citation type="submission" date="2016-12" db="EMBL/GenBank/DDBJ databases">
        <authorList>
            <person name="Meng X."/>
        </authorList>
    </citation>
    <scope>NUCLEOTIDE SEQUENCE [LARGE SCALE GENOMIC DNA]</scope>
    <source>
        <strain evidence="3">DSM 20732</strain>
    </source>
</reference>
<dbReference type="GO" id="GO:0005886">
    <property type="term" value="C:plasma membrane"/>
    <property type="evidence" value="ECO:0007669"/>
    <property type="project" value="TreeGrafter"/>
</dbReference>
<dbReference type="PANTHER" id="PTHR37313:SF1">
    <property type="entry name" value="UPF0749 PROTEIN RV1823"/>
    <property type="match status" value="1"/>
</dbReference>
<dbReference type="STRING" id="52770.BSZ40_02710"/>
<keyword evidence="3" id="KW-1185">Reference proteome</keyword>
<dbReference type="FunCoup" id="A0A1Q5PXR2">
    <property type="interactions" value="1"/>
</dbReference>
<dbReference type="AlphaFoldDB" id="A0A1Q5PXR2"/>
<dbReference type="EMBL" id="MQVS01000002">
    <property type="protein sequence ID" value="OKL52403.1"/>
    <property type="molecule type" value="Genomic_DNA"/>
</dbReference>
<name>A0A1Q5PXR2_9ACTO</name>
<dbReference type="Pfam" id="PF05949">
    <property type="entry name" value="DUF881"/>
    <property type="match status" value="1"/>
</dbReference>
<sequence length="262" mass="28133">MTTLRRPDASMSVLRDILENPFAAEAQRLAVSGQTRPPLRPWSKVLVVLTVALGTTCAIWSAQTLNRAVNVRSAVNARILEQIAQASARQDELRGSVEQLGVDIDRQRTRLIAAESLPAVSDDGVLLQAATAKVVGEGITIILRESDAANAPRVRDRDIAFLVNSLFASGAEAVSVNGHRIASTSAIRTAGKAILVDLKPLLPPYRIEAIGQSAALEQGIVDGEFGEALLLLKTRRQVDIQVSDSPKLTLEAINQPVLREAK</sequence>
<evidence type="ECO:0000313" key="3">
    <source>
        <dbReference type="Proteomes" id="UP000185612"/>
    </source>
</evidence>
<dbReference type="Gene3D" id="3.30.70.1880">
    <property type="entry name" value="Protein of unknown function DUF881"/>
    <property type="match status" value="1"/>
</dbReference>